<dbReference type="InterPro" id="IPR017900">
    <property type="entry name" value="4Fe4S_Fe_S_CS"/>
</dbReference>
<dbReference type="Proteomes" id="UP000266426">
    <property type="component" value="Unassembled WGS sequence"/>
</dbReference>
<dbReference type="InterPro" id="IPR027417">
    <property type="entry name" value="P-loop_NTPase"/>
</dbReference>
<dbReference type="Gene3D" id="3.30.70.20">
    <property type="match status" value="1"/>
</dbReference>
<dbReference type="PANTHER" id="PTHR43534:SF1">
    <property type="entry name" value="4FE-4S CLUSTER CONTAINING PARA FAMILY ATPASE PROTEIN"/>
    <property type="match status" value="1"/>
</dbReference>
<evidence type="ECO:0000256" key="2">
    <source>
        <dbReference type="ARBA" id="ARBA00023004"/>
    </source>
</evidence>
<dbReference type="PROSITE" id="PS00198">
    <property type="entry name" value="4FE4S_FER_1"/>
    <property type="match status" value="1"/>
</dbReference>
<evidence type="ECO:0000313" key="6">
    <source>
        <dbReference type="Proteomes" id="UP000266426"/>
    </source>
</evidence>
<dbReference type="EMBL" id="QZJZ01000105">
    <property type="protein sequence ID" value="RJP55875.1"/>
    <property type="molecule type" value="Genomic_DNA"/>
</dbReference>
<evidence type="ECO:0000256" key="1">
    <source>
        <dbReference type="ARBA" id="ARBA00022723"/>
    </source>
</evidence>
<dbReference type="SUPFAM" id="SSF52540">
    <property type="entry name" value="P-loop containing nucleoside triphosphate hydrolases"/>
    <property type="match status" value="1"/>
</dbReference>
<dbReference type="Pfam" id="PF00037">
    <property type="entry name" value="Fer4"/>
    <property type="match status" value="1"/>
</dbReference>
<dbReference type="Gene3D" id="3.40.50.300">
    <property type="entry name" value="P-loop containing nucleotide triphosphate hydrolases"/>
    <property type="match status" value="1"/>
</dbReference>
<evidence type="ECO:0000259" key="4">
    <source>
        <dbReference type="PROSITE" id="PS51379"/>
    </source>
</evidence>
<dbReference type="PROSITE" id="PS51379">
    <property type="entry name" value="4FE4S_FER_2"/>
    <property type="match status" value="2"/>
</dbReference>
<reference evidence="5 6" key="1">
    <citation type="journal article" date="2017" name="ISME J.">
        <title>Energy and carbon metabolisms in a deep terrestrial subsurface fluid microbial community.</title>
        <authorList>
            <person name="Momper L."/>
            <person name="Jungbluth S.P."/>
            <person name="Lee M.D."/>
            <person name="Amend J.P."/>
        </authorList>
    </citation>
    <scope>NUCLEOTIDE SEQUENCE [LARGE SCALE GENOMIC DNA]</scope>
    <source>
        <strain evidence="5">SURF_26</strain>
    </source>
</reference>
<accession>A0A3A4R3B9</accession>
<feature type="domain" description="4Fe-4S ferredoxin-type" evidence="4">
    <location>
        <begin position="59"/>
        <end position="84"/>
    </location>
</feature>
<dbReference type="InterPro" id="IPR017896">
    <property type="entry name" value="4Fe4S_Fe-S-bd"/>
</dbReference>
<evidence type="ECO:0000313" key="5">
    <source>
        <dbReference type="EMBL" id="RJP55875.1"/>
    </source>
</evidence>
<name>A0A3A4R3B9_9BACT</name>
<dbReference type="AlphaFoldDB" id="A0A3A4R3B9"/>
<gene>
    <name evidence="5" type="ORF">C4541_13280</name>
</gene>
<keyword evidence="2" id="KW-0408">Iron</keyword>
<keyword evidence="1" id="KW-0479">Metal-binding</keyword>
<organism evidence="5 6">
    <name type="scientific">Candidatus Auribacter fodinae</name>
    <dbReference type="NCBI Taxonomy" id="2093366"/>
    <lineage>
        <taxon>Bacteria</taxon>
        <taxon>Pseudomonadati</taxon>
        <taxon>Candidatus Auribacterota</taxon>
        <taxon>Candidatus Auribacteria</taxon>
        <taxon>Candidatus Auribacterales</taxon>
        <taxon>Candidatus Auribacteraceae</taxon>
        <taxon>Candidatus Auribacter</taxon>
    </lineage>
</organism>
<dbReference type="GO" id="GO:0051536">
    <property type="term" value="F:iron-sulfur cluster binding"/>
    <property type="evidence" value="ECO:0007669"/>
    <property type="project" value="UniProtKB-KW"/>
</dbReference>
<feature type="domain" description="4Fe-4S ferredoxin-type" evidence="4">
    <location>
        <begin position="85"/>
        <end position="114"/>
    </location>
</feature>
<dbReference type="GO" id="GO:0046872">
    <property type="term" value="F:metal ion binding"/>
    <property type="evidence" value="ECO:0007669"/>
    <property type="project" value="UniProtKB-KW"/>
</dbReference>
<dbReference type="CDD" id="cd03110">
    <property type="entry name" value="SIMIBI_bact_arch"/>
    <property type="match status" value="1"/>
</dbReference>
<comment type="caution">
    <text evidence="5">The sequence shown here is derived from an EMBL/GenBank/DDBJ whole genome shotgun (WGS) entry which is preliminary data.</text>
</comment>
<dbReference type="InterPro" id="IPR002586">
    <property type="entry name" value="CobQ/CobB/MinD/ParA_Nub-bd_dom"/>
</dbReference>
<protein>
    <submittedName>
        <fullName evidence="5">(4Fe-4S)-binding protein</fullName>
    </submittedName>
</protein>
<keyword evidence="3" id="KW-0411">Iron-sulfur</keyword>
<evidence type="ECO:0000256" key="3">
    <source>
        <dbReference type="ARBA" id="ARBA00023014"/>
    </source>
</evidence>
<dbReference type="Pfam" id="PF01656">
    <property type="entry name" value="CbiA"/>
    <property type="match status" value="1"/>
</dbReference>
<dbReference type="PANTHER" id="PTHR43534">
    <property type="entry name" value="MIND SUPERFAMILY P-LOOP ATPASE CONTAINING AN INSERTED FERREDOXIN DOMAIN"/>
    <property type="match status" value="1"/>
</dbReference>
<proteinExistence type="predicted"/>
<sequence length="288" mass="31034">MKQIAVLSGKGGTGKTILTGSFAVLARNKVMVDCDVDAADLHILLKPSVRERYDFQAGKLASIDVDACLQCKICINLCRFKAIDNAFKVNRIDCEGCGFCYHACPVGAVRMEDKIAGEWFVSDTKYGTFVHAKLGIAEDNSGKLAAKIRGAAKDIAERENLAYVIIDGPPGVGCPVMATLAGIDLAVLVTEPTLSGLHDMSRVCELTAHFKIPTAVVVNKYDLNTANTDMIQKSCAERGIKVIGKIPFSPDVCASVVNCTPYPEYSNGDIRDIIVNIWNTAQEMVLGK</sequence>